<dbReference type="PROSITE" id="PS51192">
    <property type="entry name" value="HELICASE_ATP_BIND_1"/>
    <property type="match status" value="1"/>
</dbReference>
<protein>
    <submittedName>
        <fullName evidence="5">DEAD/DEAH box helicase</fullName>
    </submittedName>
</protein>
<reference evidence="5 6" key="1">
    <citation type="submission" date="2020-08" db="EMBL/GenBank/DDBJ databases">
        <title>A Genomic Blueprint of the Chicken Gut Microbiome.</title>
        <authorList>
            <person name="Gilroy R."/>
            <person name="Ravi A."/>
            <person name="Getino M."/>
            <person name="Pursley I."/>
            <person name="Horton D.L."/>
            <person name="Alikhan N.-F."/>
            <person name="Baker D."/>
            <person name="Gharbi K."/>
            <person name="Hall N."/>
            <person name="Watson M."/>
            <person name="Adriaenssens E.M."/>
            <person name="Foster-Nyarko E."/>
            <person name="Jarju S."/>
            <person name="Secka A."/>
            <person name="Antonio M."/>
            <person name="Oren A."/>
            <person name="Chaudhuri R."/>
            <person name="La Ragione R.M."/>
            <person name="Hildebrand F."/>
            <person name="Pallen M.J."/>
        </authorList>
    </citation>
    <scope>NUCLEOTIDE SEQUENCE [LARGE SCALE GENOMIC DNA]</scope>
    <source>
        <strain evidence="5 6">Sa4CUA7</strain>
    </source>
</reference>
<dbReference type="Gene3D" id="3.40.50.300">
    <property type="entry name" value="P-loop containing nucleotide triphosphate hydrolases"/>
    <property type="match status" value="1"/>
</dbReference>
<proteinExistence type="predicted"/>
<keyword evidence="5" id="KW-0547">Nucleotide-binding</keyword>
<keyword evidence="5" id="KW-0067">ATP-binding</keyword>
<accession>A0ABR8S424</accession>
<comment type="caution">
    <text evidence="5">The sequence shown here is derived from an EMBL/GenBank/DDBJ whole genome shotgun (WGS) entry which is preliminary data.</text>
</comment>
<keyword evidence="1" id="KW-0378">Hydrolase</keyword>
<evidence type="ECO:0000256" key="2">
    <source>
        <dbReference type="SAM" id="MobiDB-lite"/>
    </source>
</evidence>
<dbReference type="InterPro" id="IPR001650">
    <property type="entry name" value="Helicase_C-like"/>
</dbReference>
<dbReference type="PANTHER" id="PTHR10799">
    <property type="entry name" value="SNF2/RAD54 HELICASE FAMILY"/>
    <property type="match status" value="1"/>
</dbReference>
<evidence type="ECO:0000256" key="1">
    <source>
        <dbReference type="ARBA" id="ARBA00022801"/>
    </source>
</evidence>
<dbReference type="SUPFAM" id="SSF52540">
    <property type="entry name" value="P-loop containing nucleoside triphosphate hydrolases"/>
    <property type="match status" value="2"/>
</dbReference>
<dbReference type="InterPro" id="IPR014001">
    <property type="entry name" value="Helicase_ATP-bd"/>
</dbReference>
<dbReference type="CDD" id="cd18793">
    <property type="entry name" value="SF2_C_SNF"/>
    <property type="match status" value="1"/>
</dbReference>
<name>A0ABR8S424_9MICO</name>
<evidence type="ECO:0000313" key="5">
    <source>
        <dbReference type="EMBL" id="MBD7957854.1"/>
    </source>
</evidence>
<keyword evidence="5" id="KW-0347">Helicase</keyword>
<evidence type="ECO:0000259" key="3">
    <source>
        <dbReference type="PROSITE" id="PS51192"/>
    </source>
</evidence>
<keyword evidence="6" id="KW-1185">Reference proteome</keyword>
<dbReference type="PROSITE" id="PS51194">
    <property type="entry name" value="HELICASE_CTER"/>
    <property type="match status" value="1"/>
</dbReference>
<dbReference type="InterPro" id="IPR049730">
    <property type="entry name" value="SNF2/RAD54-like_C"/>
</dbReference>
<dbReference type="RefSeq" id="WP_191719053.1">
    <property type="nucleotide sequence ID" value="NZ_JACSQP010000005.1"/>
</dbReference>
<dbReference type="InterPro" id="IPR000330">
    <property type="entry name" value="SNF2_N"/>
</dbReference>
<dbReference type="Proteomes" id="UP000648352">
    <property type="component" value="Unassembled WGS sequence"/>
</dbReference>
<dbReference type="EMBL" id="JACSQP010000005">
    <property type="protein sequence ID" value="MBD7957854.1"/>
    <property type="molecule type" value="Genomic_DNA"/>
</dbReference>
<feature type="domain" description="Helicase C-terminal" evidence="4">
    <location>
        <begin position="818"/>
        <end position="968"/>
    </location>
</feature>
<dbReference type="GO" id="GO:0004386">
    <property type="term" value="F:helicase activity"/>
    <property type="evidence" value="ECO:0007669"/>
    <property type="project" value="UniProtKB-KW"/>
</dbReference>
<evidence type="ECO:0000259" key="4">
    <source>
        <dbReference type="PROSITE" id="PS51194"/>
    </source>
</evidence>
<dbReference type="InterPro" id="IPR027417">
    <property type="entry name" value="P-loop_NTPase"/>
</dbReference>
<sequence>MTSRAAPDWRELLTAPAPGEPGPQLALGVELRRRVRRTESRWAPTRMETATARGLAEPSVDVSLGLRPLERSTRGWIKGHATWDALRRPGHGYDPAQARWFVELYSLVRDARTLGTMPDGSEWLTLDDVESHLLWPHLAGARARGIAVTARSAAQTVALAQDASVTLHTERGPDGLIVTAQVTIDDAPVPTAEVRTIGHVGLYRVATAGERIALTLAPAEVPAPARAVLRTREPVLVPRAEADEFLRDHLPRLARQAPVTLGRGVELPPALPPRLEVAVRFEPGDRVEYALTWRYAGAPPMPYAATGTAGDRDIAQEKRLQDRVEAAWRGASDLPFRDAGAFTGADAAEFAAAVLPAVQRIDGIDVDVTGIRRSYRELTGTPEITVTTVETTDRDWFDLGIIVTIDGRRIPFTPLLTALTRRRRKMLLSDGGYFSLAHPALDRLRELLEEAAELDEWDTGPRISRYQTALWSDFEDLADQAQPAVAWRATVAGLRETGGVPATAVPAAIRAQLRPYQQQGLDWLAFLWRHRLGGILADDMGLGKTLQTLALIAHTRDEGERRPFLVVAPTSVVATWRSEAERFAPDLVVATIRSRTITRDRSLADLAAGADVVVTSYALLRLDEAEYAGIEWAGLILDEAQFVKNPATKLHRAVKALQADVTFAITGTPLENSLTELWALLSLTSPGLFPSARRFRQEYVGPIEQGKTPENAEGAPYRERRLARLRRRLRPFLLRRTKDVVASDLPPKQEQELRVQLSDDHRALYDTVLQRERQKVLGLLDDLDRQRFIVFRSLTLLRLLSLAPALIDGRHARLGSSKLDALVDHVSELAAEGHRALVFSQFTSFLQLAARRLDAAGIAYAWLDGSTRRREDVVADFRSGDAPVFLISLKAGGFGLTLTEADYVFVLDPWWNPAAESQAVDRTHRIGQTRPVNVYRLIAEGTIEEKVMALQQRKARLFTSVMDDDDLFSAALTADDIRDLLDG</sequence>
<feature type="region of interest" description="Disordered" evidence="2">
    <location>
        <begin position="1"/>
        <end position="22"/>
    </location>
</feature>
<dbReference type="InterPro" id="IPR038718">
    <property type="entry name" value="SNF2-like_sf"/>
</dbReference>
<feature type="domain" description="Helicase ATP-binding" evidence="3">
    <location>
        <begin position="525"/>
        <end position="687"/>
    </location>
</feature>
<dbReference type="SMART" id="SM00490">
    <property type="entry name" value="HELICc"/>
    <property type="match status" value="1"/>
</dbReference>
<organism evidence="5 6">
    <name type="scientific">Microbacterium pullorum</name>
    <dbReference type="NCBI Taxonomy" id="2762236"/>
    <lineage>
        <taxon>Bacteria</taxon>
        <taxon>Bacillati</taxon>
        <taxon>Actinomycetota</taxon>
        <taxon>Actinomycetes</taxon>
        <taxon>Micrococcales</taxon>
        <taxon>Microbacteriaceae</taxon>
        <taxon>Microbacterium</taxon>
    </lineage>
</organism>
<dbReference type="Pfam" id="PF00176">
    <property type="entry name" value="SNF2-rel_dom"/>
    <property type="match status" value="1"/>
</dbReference>
<dbReference type="SMART" id="SM00487">
    <property type="entry name" value="DEXDc"/>
    <property type="match status" value="1"/>
</dbReference>
<gene>
    <name evidence="5" type="ORF">H9651_09415</name>
</gene>
<dbReference type="Pfam" id="PF00271">
    <property type="entry name" value="Helicase_C"/>
    <property type="match status" value="1"/>
</dbReference>
<dbReference type="Gene3D" id="3.40.50.10810">
    <property type="entry name" value="Tandem AAA-ATPase domain"/>
    <property type="match status" value="1"/>
</dbReference>
<evidence type="ECO:0000313" key="6">
    <source>
        <dbReference type="Proteomes" id="UP000648352"/>
    </source>
</evidence>